<proteinExistence type="predicted"/>
<evidence type="ECO:0000313" key="3">
    <source>
        <dbReference type="Proteomes" id="UP000324800"/>
    </source>
</evidence>
<dbReference type="EMBL" id="SNRW01007199">
    <property type="protein sequence ID" value="KAA6381654.1"/>
    <property type="molecule type" value="Genomic_DNA"/>
</dbReference>
<gene>
    <name evidence="2" type="ORF">EZS28_022818</name>
</gene>
<evidence type="ECO:0000313" key="2">
    <source>
        <dbReference type="EMBL" id="KAA6381654.1"/>
    </source>
</evidence>
<comment type="caution">
    <text evidence="2">The sequence shown here is derived from an EMBL/GenBank/DDBJ whole genome shotgun (WGS) entry which is preliminary data.</text>
</comment>
<reference evidence="2 3" key="1">
    <citation type="submission" date="2019-03" db="EMBL/GenBank/DDBJ databases">
        <title>Single cell metagenomics reveals metabolic interactions within the superorganism composed of flagellate Streblomastix strix and complex community of Bacteroidetes bacteria on its surface.</title>
        <authorList>
            <person name="Treitli S.C."/>
            <person name="Kolisko M."/>
            <person name="Husnik F."/>
            <person name="Keeling P."/>
            <person name="Hampl V."/>
        </authorList>
    </citation>
    <scope>NUCLEOTIDE SEQUENCE [LARGE SCALE GENOMIC DNA]</scope>
    <source>
        <strain evidence="2">ST1C</strain>
    </source>
</reference>
<dbReference type="AlphaFoldDB" id="A0A5J4VGU8"/>
<accession>A0A5J4VGU8</accession>
<feature type="region of interest" description="Disordered" evidence="1">
    <location>
        <begin position="126"/>
        <end position="148"/>
    </location>
</feature>
<protein>
    <submittedName>
        <fullName evidence="2">Uncharacterized protein</fullName>
    </submittedName>
</protein>
<evidence type="ECO:0000256" key="1">
    <source>
        <dbReference type="SAM" id="MobiDB-lite"/>
    </source>
</evidence>
<feature type="compositionally biased region" description="Polar residues" evidence="1">
    <location>
        <begin position="133"/>
        <end position="148"/>
    </location>
</feature>
<sequence length="148" mass="16974">MYPWATTYLFKHVASTELAKQGLDTTKLNFFTHRRINDIASQLMRSHGQSYATQTISQQRGGAIERSDISTLPECYLQHSGNSMLTRSSIVQPLVHPFYETLPVGQGIEPTDNTRARSDTIYFDHHENDDMSRQQYQQSSYNANELEL</sequence>
<organism evidence="2 3">
    <name type="scientific">Streblomastix strix</name>
    <dbReference type="NCBI Taxonomy" id="222440"/>
    <lineage>
        <taxon>Eukaryota</taxon>
        <taxon>Metamonada</taxon>
        <taxon>Preaxostyla</taxon>
        <taxon>Oxymonadida</taxon>
        <taxon>Streblomastigidae</taxon>
        <taxon>Streblomastix</taxon>
    </lineage>
</organism>
<name>A0A5J4VGU8_9EUKA</name>
<dbReference type="Proteomes" id="UP000324800">
    <property type="component" value="Unassembled WGS sequence"/>
</dbReference>